<protein>
    <submittedName>
        <fullName evidence="1">Uncharacterized protein</fullName>
    </submittedName>
</protein>
<dbReference type="Proteomes" id="UP000552709">
    <property type="component" value="Unassembled WGS sequence"/>
</dbReference>
<dbReference type="AlphaFoldDB" id="A0A7W8JYE1"/>
<reference evidence="1 2" key="1">
    <citation type="submission" date="2020-08" db="EMBL/GenBank/DDBJ databases">
        <title>Genomic Encyclopedia of Type Strains, Phase IV (KMG-IV): sequencing the most valuable type-strain genomes for metagenomic binning, comparative biology and taxonomic classification.</title>
        <authorList>
            <person name="Goeker M."/>
        </authorList>
    </citation>
    <scope>NUCLEOTIDE SEQUENCE [LARGE SCALE GENOMIC DNA]</scope>
    <source>
        <strain evidence="1 2">DSM 27939</strain>
    </source>
</reference>
<dbReference type="RefSeq" id="WP_184133730.1">
    <property type="nucleotide sequence ID" value="NZ_JACHFL010000008.1"/>
</dbReference>
<dbReference type="EMBL" id="JACHFL010000008">
    <property type="protein sequence ID" value="MBB5363984.1"/>
    <property type="molecule type" value="Genomic_DNA"/>
</dbReference>
<evidence type="ECO:0000313" key="1">
    <source>
        <dbReference type="EMBL" id="MBB5363984.1"/>
    </source>
</evidence>
<keyword evidence="2" id="KW-1185">Reference proteome</keyword>
<sequence>MTALLRSPSTRATHVEESANFRVIGRHAVNITAVGRVPENWQKLLDPLDQELIAIPEEQK</sequence>
<comment type="caution">
    <text evidence="1">The sequence shown here is derived from an EMBL/GenBank/DDBJ whole genome shotgun (WGS) entry which is preliminary data.</text>
</comment>
<accession>A0A7W8JYE1</accession>
<name>A0A7W8JYE1_9DEIO</name>
<proteinExistence type="predicted"/>
<gene>
    <name evidence="1" type="ORF">HNQ08_003091</name>
</gene>
<evidence type="ECO:0000313" key="2">
    <source>
        <dbReference type="Proteomes" id="UP000552709"/>
    </source>
</evidence>
<organism evidence="1 2">
    <name type="scientific">Deinococcus humi</name>
    <dbReference type="NCBI Taxonomy" id="662880"/>
    <lineage>
        <taxon>Bacteria</taxon>
        <taxon>Thermotogati</taxon>
        <taxon>Deinococcota</taxon>
        <taxon>Deinococci</taxon>
        <taxon>Deinococcales</taxon>
        <taxon>Deinococcaceae</taxon>
        <taxon>Deinococcus</taxon>
    </lineage>
</organism>